<proteinExistence type="inferred from homology"/>
<dbReference type="InterPro" id="IPR051326">
    <property type="entry name" value="Kynurenine-oxoglutarate_AT"/>
</dbReference>
<organism evidence="8 9">
    <name type="scientific">Deinococcus peraridilitoris (strain DSM 19664 / LMG 22246 / CIP 109416 / KR-200)</name>
    <dbReference type="NCBI Taxonomy" id="937777"/>
    <lineage>
        <taxon>Bacteria</taxon>
        <taxon>Thermotogati</taxon>
        <taxon>Deinococcota</taxon>
        <taxon>Deinococci</taxon>
        <taxon>Deinococcales</taxon>
        <taxon>Deinococcaceae</taxon>
        <taxon>Deinococcus</taxon>
    </lineage>
</organism>
<keyword evidence="3 6" id="KW-0032">Aminotransferase</keyword>
<accession>L0A3Z4</accession>
<dbReference type="PANTHER" id="PTHR43807">
    <property type="entry name" value="FI04487P"/>
    <property type="match status" value="1"/>
</dbReference>
<evidence type="ECO:0000313" key="9">
    <source>
        <dbReference type="Proteomes" id="UP000010467"/>
    </source>
</evidence>
<dbReference type="InterPro" id="IPR015421">
    <property type="entry name" value="PyrdxlP-dep_Trfase_major"/>
</dbReference>
<evidence type="ECO:0000256" key="5">
    <source>
        <dbReference type="ARBA" id="ARBA00022898"/>
    </source>
</evidence>
<dbReference type="PATRIC" id="fig|937777.3.peg.2259"/>
<dbReference type="Gene3D" id="3.90.1150.10">
    <property type="entry name" value="Aspartate Aminotransferase, domain 1"/>
    <property type="match status" value="1"/>
</dbReference>
<dbReference type="FunFam" id="3.40.640.10:FF:000024">
    <property type="entry name" value="Kynurenine--oxoglutarate transaminase 3"/>
    <property type="match status" value="1"/>
</dbReference>
<dbReference type="GO" id="GO:0016212">
    <property type="term" value="F:kynurenine-oxoglutarate transaminase activity"/>
    <property type="evidence" value="ECO:0007669"/>
    <property type="project" value="TreeGrafter"/>
</dbReference>
<feature type="domain" description="Aminotransferase class I/classII large" evidence="7">
    <location>
        <begin position="53"/>
        <end position="409"/>
    </location>
</feature>
<dbReference type="eggNOG" id="COG0436">
    <property type="taxonomic scope" value="Bacteria"/>
</dbReference>
<sequence length="417" mass="44515">MSWKVGRPGLPVQPADITLAKLTGMKAIAARVAALGPSPFAEMTALAQRYGAVNLGQGFPDFGPPAFLQDALLHAAMSSAHQYSPPPGLPTLREAVAEMLAPTLGFVADPEQEVTITVGATEGLAAALLALIEPGDEVVLIEPAYDSYAPQVRMAGGTPRSVSLQRSAAGWDLPLAALQEAGNGRTKAIVLNTPHNPTGKVFSSGELAAVAAFARQWDAYVLSDEVYDRLTFERPHVSIASLPDMRERTVTLGSVGKTFAATGWRIGWAVASPELTAALRGAHTFGPFCAPTPLQAAVAQGLRTAREQGYEDTMRAEYRVKRDLLTAALRAVGFEVLPCDGTFFLLADWSPFAEQAGTHDDREFCRWLVREVGVAAIAPSIFFSAPHRAQGAHLARFVFCKTLSGLEEAAARLDRLR</sequence>
<dbReference type="GO" id="GO:0005737">
    <property type="term" value="C:cytoplasm"/>
    <property type="evidence" value="ECO:0007669"/>
    <property type="project" value="TreeGrafter"/>
</dbReference>
<dbReference type="PANTHER" id="PTHR43807:SF20">
    <property type="entry name" value="FI04487P"/>
    <property type="match status" value="1"/>
</dbReference>
<evidence type="ECO:0000256" key="1">
    <source>
        <dbReference type="ARBA" id="ARBA00001933"/>
    </source>
</evidence>
<gene>
    <name evidence="8" type="ordered locus">Deipe_2259</name>
</gene>
<evidence type="ECO:0000259" key="7">
    <source>
        <dbReference type="Pfam" id="PF00155"/>
    </source>
</evidence>
<dbReference type="InterPro" id="IPR004839">
    <property type="entry name" value="Aminotransferase_I/II_large"/>
</dbReference>
<dbReference type="CDD" id="cd00609">
    <property type="entry name" value="AAT_like"/>
    <property type="match status" value="1"/>
</dbReference>
<dbReference type="InterPro" id="IPR015424">
    <property type="entry name" value="PyrdxlP-dep_Trfase"/>
</dbReference>
<dbReference type="HOGENOM" id="CLU_017584_4_0_0"/>
<dbReference type="EC" id="2.6.1.-" evidence="6"/>
<evidence type="ECO:0000256" key="4">
    <source>
        <dbReference type="ARBA" id="ARBA00022679"/>
    </source>
</evidence>
<keyword evidence="5" id="KW-0663">Pyridoxal phosphate</keyword>
<name>L0A3Z4_DEIPD</name>
<keyword evidence="9" id="KW-1185">Reference proteome</keyword>
<dbReference type="PROSITE" id="PS00105">
    <property type="entry name" value="AA_TRANSFER_CLASS_1"/>
    <property type="match status" value="1"/>
</dbReference>
<dbReference type="Proteomes" id="UP000010467">
    <property type="component" value="Chromosome"/>
</dbReference>
<dbReference type="InterPro" id="IPR015422">
    <property type="entry name" value="PyrdxlP-dep_Trfase_small"/>
</dbReference>
<dbReference type="KEGG" id="dpd:Deipe_2259"/>
<comment type="cofactor">
    <cofactor evidence="1 6">
        <name>pyridoxal 5'-phosphate</name>
        <dbReference type="ChEBI" id="CHEBI:597326"/>
    </cofactor>
</comment>
<dbReference type="STRING" id="937777.Deipe_2259"/>
<dbReference type="Gene3D" id="3.40.640.10">
    <property type="entry name" value="Type I PLP-dependent aspartate aminotransferase-like (Major domain)"/>
    <property type="match status" value="1"/>
</dbReference>
<protein>
    <recommendedName>
        <fullName evidence="6">Aminotransferase</fullName>
        <ecNumber evidence="6">2.6.1.-</ecNumber>
    </recommendedName>
</protein>
<comment type="similarity">
    <text evidence="2 6">Belongs to the class-I pyridoxal-phosphate-dependent aminotransferase family.</text>
</comment>
<evidence type="ECO:0000256" key="3">
    <source>
        <dbReference type="ARBA" id="ARBA00022576"/>
    </source>
</evidence>
<dbReference type="AlphaFoldDB" id="L0A3Z4"/>
<reference evidence="9" key="1">
    <citation type="submission" date="2012-03" db="EMBL/GenBank/DDBJ databases">
        <title>Complete sequence of chromosome of Deinococcus peraridilitoris DSM 19664.</title>
        <authorList>
            <person name="Lucas S."/>
            <person name="Copeland A."/>
            <person name="Lapidus A."/>
            <person name="Glavina del Rio T."/>
            <person name="Dalin E."/>
            <person name="Tice H."/>
            <person name="Bruce D."/>
            <person name="Goodwin L."/>
            <person name="Pitluck S."/>
            <person name="Peters L."/>
            <person name="Mikhailova N."/>
            <person name="Lu M."/>
            <person name="Kyrpides N."/>
            <person name="Mavromatis K."/>
            <person name="Ivanova N."/>
            <person name="Brettin T."/>
            <person name="Detter J.C."/>
            <person name="Han C."/>
            <person name="Larimer F."/>
            <person name="Land M."/>
            <person name="Hauser L."/>
            <person name="Markowitz V."/>
            <person name="Cheng J.-F."/>
            <person name="Hugenholtz P."/>
            <person name="Woyke T."/>
            <person name="Wu D."/>
            <person name="Pukall R."/>
            <person name="Steenblock K."/>
            <person name="Brambilla E."/>
            <person name="Klenk H.-P."/>
            <person name="Eisen J.A."/>
        </authorList>
    </citation>
    <scope>NUCLEOTIDE SEQUENCE [LARGE SCALE GENOMIC DNA]</scope>
    <source>
        <strain evidence="9">DSM 19664 / LMG 22246 / CIP 109416 / KR-200</strain>
    </source>
</reference>
<dbReference type="InterPro" id="IPR004838">
    <property type="entry name" value="NHTrfase_class1_PyrdxlP-BS"/>
</dbReference>
<evidence type="ECO:0000313" key="8">
    <source>
        <dbReference type="EMBL" id="AFZ67740.1"/>
    </source>
</evidence>
<evidence type="ECO:0000256" key="6">
    <source>
        <dbReference type="RuleBase" id="RU000481"/>
    </source>
</evidence>
<keyword evidence="4 6" id="KW-0808">Transferase</keyword>
<dbReference type="SUPFAM" id="SSF53383">
    <property type="entry name" value="PLP-dependent transferases"/>
    <property type="match status" value="1"/>
</dbReference>
<dbReference type="EMBL" id="CP003382">
    <property type="protein sequence ID" value="AFZ67740.1"/>
    <property type="molecule type" value="Genomic_DNA"/>
</dbReference>
<dbReference type="GO" id="GO:0030170">
    <property type="term" value="F:pyridoxal phosphate binding"/>
    <property type="evidence" value="ECO:0007669"/>
    <property type="project" value="InterPro"/>
</dbReference>
<dbReference type="Pfam" id="PF00155">
    <property type="entry name" value="Aminotran_1_2"/>
    <property type="match status" value="1"/>
</dbReference>
<evidence type="ECO:0000256" key="2">
    <source>
        <dbReference type="ARBA" id="ARBA00007441"/>
    </source>
</evidence>